<dbReference type="InterPro" id="IPR019182">
    <property type="entry name" value="Cytochrome_b-c1_su10_fun"/>
</dbReference>
<evidence type="ECO:0000256" key="1">
    <source>
        <dbReference type="SAM" id="Phobius"/>
    </source>
</evidence>
<dbReference type="RefSeq" id="XP_031027678.1">
    <property type="nucleotide sequence ID" value="XM_031166201.1"/>
</dbReference>
<keyword evidence="3" id="KW-1185">Reference proteome</keyword>
<dbReference type="GO" id="GO:0005739">
    <property type="term" value="C:mitochondrion"/>
    <property type="evidence" value="ECO:0007669"/>
    <property type="project" value="GOC"/>
</dbReference>
<dbReference type="Pfam" id="PF09796">
    <property type="entry name" value="QCR10"/>
    <property type="match status" value="1"/>
</dbReference>
<comment type="caution">
    <text evidence="2">The sequence shown here is derived from an EMBL/GenBank/DDBJ whole genome shotgun (WGS) entry which is preliminary data.</text>
</comment>
<dbReference type="PANTHER" id="PTHR28254:SF1">
    <property type="entry name" value="CYTOCHROME B-C1 COMPLEX SUBUNIT 10, MITOCHONDRIAL"/>
    <property type="match status" value="1"/>
</dbReference>
<dbReference type="GeneID" id="42001498"/>
<protein>
    <submittedName>
        <fullName evidence="2">Uncharacterized protein</fullName>
    </submittedName>
</protein>
<keyword evidence="1" id="KW-0472">Membrane</keyword>
<accession>A0A507CJM6</accession>
<dbReference type="STRING" id="1806994.A0A507CJM6"/>
<dbReference type="PANTHER" id="PTHR28254">
    <property type="entry name" value="CYTOCHROME B-C1 COMPLEX SUBUNIT 10"/>
    <property type="match status" value="1"/>
</dbReference>
<dbReference type="Proteomes" id="UP000319731">
    <property type="component" value="Unassembled WGS sequence"/>
</dbReference>
<gene>
    <name evidence="2" type="ORF">SmJEL517_g00271</name>
</gene>
<proteinExistence type="predicted"/>
<feature type="transmembrane region" description="Helical" evidence="1">
    <location>
        <begin position="28"/>
        <end position="47"/>
    </location>
</feature>
<dbReference type="AlphaFoldDB" id="A0A507CJM6"/>
<organism evidence="2 3">
    <name type="scientific">Synchytrium microbalum</name>
    <dbReference type="NCBI Taxonomy" id="1806994"/>
    <lineage>
        <taxon>Eukaryota</taxon>
        <taxon>Fungi</taxon>
        <taxon>Fungi incertae sedis</taxon>
        <taxon>Chytridiomycota</taxon>
        <taxon>Chytridiomycota incertae sedis</taxon>
        <taxon>Chytridiomycetes</taxon>
        <taxon>Synchytriales</taxon>
        <taxon>Synchytriaceae</taxon>
        <taxon>Synchytrium</taxon>
    </lineage>
</organism>
<dbReference type="EMBL" id="QEAO01000001">
    <property type="protein sequence ID" value="TPX37963.1"/>
    <property type="molecule type" value="Genomic_DNA"/>
</dbReference>
<keyword evidence="1" id="KW-0812">Transmembrane</keyword>
<evidence type="ECO:0000313" key="2">
    <source>
        <dbReference type="EMBL" id="TPX37963.1"/>
    </source>
</evidence>
<name>A0A507CJM6_9FUNG</name>
<dbReference type="OrthoDB" id="2391627at2759"/>
<dbReference type="GO" id="GO:0006122">
    <property type="term" value="P:mitochondrial electron transport, ubiquinol to cytochrome c"/>
    <property type="evidence" value="ECO:0007669"/>
    <property type="project" value="InterPro"/>
</dbReference>
<keyword evidence="1" id="KW-1133">Transmembrane helix</keyword>
<sequence>MLAQAWTTRPPWLFQMAPLFNRQKLRNMAPTLAAWGAFAGITALLFLEPTPLARTDIFSKIPVAGAYWKNKLAAAEQKD</sequence>
<evidence type="ECO:0000313" key="3">
    <source>
        <dbReference type="Proteomes" id="UP000319731"/>
    </source>
</evidence>
<reference evidence="2 3" key="1">
    <citation type="journal article" date="2019" name="Sci. Rep.">
        <title>Comparative genomics of chytrid fungi reveal insights into the obligate biotrophic and pathogenic lifestyle of Synchytrium endobioticum.</title>
        <authorList>
            <person name="van de Vossenberg B.T.L.H."/>
            <person name="Warris S."/>
            <person name="Nguyen H.D.T."/>
            <person name="van Gent-Pelzer M.P.E."/>
            <person name="Joly D.L."/>
            <person name="van de Geest H.C."/>
            <person name="Bonants P.J.M."/>
            <person name="Smith D.S."/>
            <person name="Levesque C.A."/>
            <person name="van der Lee T.A.J."/>
        </authorList>
    </citation>
    <scope>NUCLEOTIDE SEQUENCE [LARGE SCALE GENOMIC DNA]</scope>
    <source>
        <strain evidence="2 3">JEL517</strain>
    </source>
</reference>